<feature type="transmembrane region" description="Helical" evidence="5">
    <location>
        <begin position="359"/>
        <end position="380"/>
    </location>
</feature>
<feature type="transmembrane region" description="Helical" evidence="5">
    <location>
        <begin position="158"/>
        <end position="175"/>
    </location>
</feature>
<feature type="transmembrane region" description="Helical" evidence="5">
    <location>
        <begin position="455"/>
        <end position="479"/>
    </location>
</feature>
<feature type="transmembrane region" description="Helical" evidence="5">
    <location>
        <begin position="230"/>
        <end position="254"/>
    </location>
</feature>
<dbReference type="PANTHER" id="PTHR47547:SF1">
    <property type="entry name" value="ASPARTATE-PROTON SYMPORTER"/>
    <property type="match status" value="1"/>
</dbReference>
<dbReference type="GO" id="GO:0022857">
    <property type="term" value="F:transmembrane transporter activity"/>
    <property type="evidence" value="ECO:0007669"/>
    <property type="project" value="InterPro"/>
</dbReference>
<reference evidence="6" key="1">
    <citation type="submission" date="2024-03" db="EMBL/GenBank/DDBJ databases">
        <title>Complete genome sequence of Sulfurisphaera javensis strain KD-1.</title>
        <authorList>
            <person name="Sakai H."/>
            <person name="Nur N."/>
            <person name="Suwanto A."/>
            <person name="Kurosawa N."/>
        </authorList>
    </citation>
    <scope>NUCLEOTIDE SEQUENCE</scope>
    <source>
        <strain evidence="6">KD-1</strain>
    </source>
</reference>
<keyword evidence="3 5" id="KW-1133">Transmembrane helix</keyword>
<accession>A0AAT9GSM6</accession>
<dbReference type="PIRSF" id="PIRSF006060">
    <property type="entry name" value="AA_transporter"/>
    <property type="match status" value="1"/>
</dbReference>
<feature type="transmembrane region" description="Helical" evidence="5">
    <location>
        <begin position="392"/>
        <end position="412"/>
    </location>
</feature>
<organism evidence="6">
    <name type="scientific">Sulfurisphaera javensis</name>
    <dbReference type="NCBI Taxonomy" id="2049879"/>
    <lineage>
        <taxon>Archaea</taxon>
        <taxon>Thermoproteota</taxon>
        <taxon>Thermoprotei</taxon>
        <taxon>Sulfolobales</taxon>
        <taxon>Sulfolobaceae</taxon>
        <taxon>Sulfurisphaera</taxon>
    </lineage>
</organism>
<dbReference type="Gene3D" id="1.20.1740.10">
    <property type="entry name" value="Amino acid/polyamine transporter I"/>
    <property type="match status" value="1"/>
</dbReference>
<feature type="transmembrane region" description="Helical" evidence="5">
    <location>
        <begin position="82"/>
        <end position="106"/>
    </location>
</feature>
<comment type="subcellular location">
    <subcellularLocation>
        <location evidence="1">Membrane</location>
        <topology evidence="1">Multi-pass membrane protein</topology>
    </subcellularLocation>
</comment>
<evidence type="ECO:0000256" key="4">
    <source>
        <dbReference type="ARBA" id="ARBA00023136"/>
    </source>
</evidence>
<dbReference type="KEGG" id="sjv:SJAV_17520"/>
<feature type="transmembrane region" description="Helical" evidence="5">
    <location>
        <begin position="12"/>
        <end position="35"/>
    </location>
</feature>
<evidence type="ECO:0000256" key="2">
    <source>
        <dbReference type="ARBA" id="ARBA00022692"/>
    </source>
</evidence>
<evidence type="ECO:0000256" key="1">
    <source>
        <dbReference type="ARBA" id="ARBA00004141"/>
    </source>
</evidence>
<feature type="transmembrane region" description="Helical" evidence="5">
    <location>
        <begin position="126"/>
        <end position="146"/>
    </location>
</feature>
<dbReference type="InterPro" id="IPR052962">
    <property type="entry name" value="AA_Transporter_AGT"/>
</dbReference>
<dbReference type="Pfam" id="PF13520">
    <property type="entry name" value="AA_permease_2"/>
    <property type="match status" value="1"/>
</dbReference>
<sequence length="510" mass="56431">MAFKKEIGPISAAFLALGGILGSAVPFLPAIVFAYGGPMGILSWLIGFVIMSLLGLVFAELGSTYPETGGVVRYLHFSHGAFASFFNAWGTFIGYFMAVISETVAVVEYLAFFYPSLFHNGSLTPLGEIVTILIILILFLVQYYGVKLVSMTNDIMTWIKVIGLVAFIIITPLLVFHSSNFTPPSGIAPYGLSGVLTATSITVYAYAGFRQPIDYGEEMKNPSKDIPRAVIYSILISLGIYFLLSVVFLGALNWSAIGTKPYNWSYISSLSAPIPQEFTSNILILGIYFFIIAIIATISSTLVYFGSAARVLYANAKNGYMPKVFLRLNRSGVPYVALIVSLLIGIFYLFAFPQFLSEASIFSVASVISYAPASVSLLVLRELDNRKRVFKLKYAKIIAPIAFSLGGLLIYWATYPTTLYTISSTLVGIPIYIYYEIRNKSKFRNIILTELKRGWWYVAWLISILLVSYLGSFGGINLIPSPYDMITVFLISLLFFYLGYVYGKYGFVKE</sequence>
<feature type="transmembrane region" description="Helical" evidence="5">
    <location>
        <begin position="187"/>
        <end position="209"/>
    </location>
</feature>
<feature type="transmembrane region" description="Helical" evidence="5">
    <location>
        <begin position="485"/>
        <end position="503"/>
    </location>
</feature>
<feature type="transmembrane region" description="Helical" evidence="5">
    <location>
        <begin position="333"/>
        <end position="353"/>
    </location>
</feature>
<dbReference type="GO" id="GO:0016020">
    <property type="term" value="C:membrane"/>
    <property type="evidence" value="ECO:0007669"/>
    <property type="project" value="UniProtKB-SubCell"/>
</dbReference>
<protein>
    <submittedName>
        <fullName evidence="6">APC family permease</fullName>
    </submittedName>
</protein>
<dbReference type="EMBL" id="AP031322">
    <property type="protein sequence ID" value="BFH73808.1"/>
    <property type="molecule type" value="Genomic_DNA"/>
</dbReference>
<keyword evidence="4 5" id="KW-0472">Membrane</keyword>
<proteinExistence type="predicted"/>
<evidence type="ECO:0000256" key="5">
    <source>
        <dbReference type="SAM" id="Phobius"/>
    </source>
</evidence>
<dbReference type="RefSeq" id="WP_369609372.1">
    <property type="nucleotide sequence ID" value="NZ_AP031322.1"/>
</dbReference>
<dbReference type="InterPro" id="IPR002293">
    <property type="entry name" value="AA/rel_permease1"/>
</dbReference>
<dbReference type="PANTHER" id="PTHR47547">
    <property type="match status" value="1"/>
</dbReference>
<feature type="transmembrane region" description="Helical" evidence="5">
    <location>
        <begin position="282"/>
        <end position="313"/>
    </location>
</feature>
<name>A0AAT9GSM6_9CREN</name>
<dbReference type="AlphaFoldDB" id="A0AAT9GSM6"/>
<dbReference type="GeneID" id="92354705"/>
<keyword evidence="2 5" id="KW-0812">Transmembrane</keyword>
<gene>
    <name evidence="6" type="ORF">SJAV_17520</name>
</gene>
<feature type="transmembrane region" description="Helical" evidence="5">
    <location>
        <begin position="41"/>
        <end position="61"/>
    </location>
</feature>
<evidence type="ECO:0000256" key="3">
    <source>
        <dbReference type="ARBA" id="ARBA00022989"/>
    </source>
</evidence>
<evidence type="ECO:0000313" key="6">
    <source>
        <dbReference type="EMBL" id="BFH73808.1"/>
    </source>
</evidence>
<feature type="transmembrane region" description="Helical" evidence="5">
    <location>
        <begin position="418"/>
        <end position="435"/>
    </location>
</feature>